<protein>
    <recommendedName>
        <fullName evidence="12">Sensory histidine kinase/phosphatase NtrB</fullName>
        <ecNumber evidence="2">2.7.13.3</ecNumber>
    </recommendedName>
    <alternativeName>
        <fullName evidence="13">Nitrogen regulation protein NR(II)</fullName>
    </alternativeName>
    <alternativeName>
        <fullName evidence="14">Nitrogen regulator II</fullName>
    </alternativeName>
</protein>
<dbReference type="PROSITE" id="PS50109">
    <property type="entry name" value="HIS_KIN"/>
    <property type="match status" value="1"/>
</dbReference>
<keyword evidence="10" id="KW-0535">Nitrogen fixation</keyword>
<organism evidence="16 17">
    <name type="scientific">Oceanisphaera psychrotolerans</name>
    <dbReference type="NCBI Taxonomy" id="1414654"/>
    <lineage>
        <taxon>Bacteria</taxon>
        <taxon>Pseudomonadati</taxon>
        <taxon>Pseudomonadota</taxon>
        <taxon>Gammaproteobacteria</taxon>
        <taxon>Aeromonadales</taxon>
        <taxon>Aeromonadaceae</taxon>
        <taxon>Oceanisphaera</taxon>
    </lineage>
</organism>
<dbReference type="Proteomes" id="UP000243073">
    <property type="component" value="Unassembled WGS sequence"/>
</dbReference>
<dbReference type="InterPro" id="IPR036097">
    <property type="entry name" value="HisK_dim/P_sf"/>
</dbReference>
<dbReference type="STRING" id="1414654.BFR47_08525"/>
<dbReference type="Gene3D" id="1.10.287.130">
    <property type="match status" value="1"/>
</dbReference>
<dbReference type="PRINTS" id="PR00344">
    <property type="entry name" value="BCTRLSENSOR"/>
</dbReference>
<evidence type="ECO:0000256" key="9">
    <source>
        <dbReference type="ARBA" id="ARBA00023012"/>
    </source>
</evidence>
<evidence type="ECO:0000256" key="13">
    <source>
        <dbReference type="ARBA" id="ARBA00042313"/>
    </source>
</evidence>
<dbReference type="SUPFAM" id="SSF55874">
    <property type="entry name" value="ATPase domain of HSP90 chaperone/DNA topoisomerase II/histidine kinase"/>
    <property type="match status" value="1"/>
</dbReference>
<dbReference type="NCBIfam" id="TIGR00229">
    <property type="entry name" value="sensory_box"/>
    <property type="match status" value="1"/>
</dbReference>
<evidence type="ECO:0000256" key="6">
    <source>
        <dbReference type="ARBA" id="ARBA00022777"/>
    </source>
</evidence>
<dbReference type="PANTHER" id="PTHR43065:SF16">
    <property type="entry name" value="SENSORY HISTIDINE KINASE_PHOSPHATASE NTRB"/>
    <property type="match status" value="1"/>
</dbReference>
<keyword evidence="5" id="KW-0547">Nucleotide-binding</keyword>
<evidence type="ECO:0000256" key="7">
    <source>
        <dbReference type="ARBA" id="ARBA00022801"/>
    </source>
</evidence>
<evidence type="ECO:0000256" key="12">
    <source>
        <dbReference type="ARBA" id="ARBA00039567"/>
    </source>
</evidence>
<evidence type="ECO:0000256" key="10">
    <source>
        <dbReference type="ARBA" id="ARBA00023231"/>
    </source>
</evidence>
<dbReference type="CDD" id="cd00130">
    <property type="entry name" value="PAS"/>
    <property type="match status" value="1"/>
</dbReference>
<dbReference type="GO" id="GO:0016787">
    <property type="term" value="F:hydrolase activity"/>
    <property type="evidence" value="ECO:0007669"/>
    <property type="project" value="UniProtKB-KW"/>
</dbReference>
<comment type="caution">
    <text evidence="16">The sequence shown here is derived from an EMBL/GenBank/DDBJ whole genome shotgun (WGS) entry which is preliminary data.</text>
</comment>
<keyword evidence="6 16" id="KW-0418">Kinase</keyword>
<dbReference type="EMBL" id="MDKE01000002">
    <property type="protein sequence ID" value="OIN14320.1"/>
    <property type="molecule type" value="Genomic_DNA"/>
</dbReference>
<dbReference type="SMART" id="SM00388">
    <property type="entry name" value="HisKA"/>
    <property type="match status" value="1"/>
</dbReference>
<dbReference type="Pfam" id="PF02518">
    <property type="entry name" value="HATPase_c"/>
    <property type="match status" value="1"/>
</dbReference>
<proteinExistence type="predicted"/>
<evidence type="ECO:0000256" key="5">
    <source>
        <dbReference type="ARBA" id="ARBA00022741"/>
    </source>
</evidence>
<dbReference type="GO" id="GO:0005524">
    <property type="term" value="F:ATP binding"/>
    <property type="evidence" value="ECO:0007669"/>
    <property type="project" value="UniProtKB-KW"/>
</dbReference>
<evidence type="ECO:0000259" key="15">
    <source>
        <dbReference type="PROSITE" id="PS50109"/>
    </source>
</evidence>
<evidence type="ECO:0000256" key="14">
    <source>
        <dbReference type="ARBA" id="ARBA00043094"/>
    </source>
</evidence>
<dbReference type="InterPro" id="IPR013767">
    <property type="entry name" value="PAS_fold"/>
</dbReference>
<feature type="domain" description="Histidine kinase" evidence="15">
    <location>
        <begin position="155"/>
        <end position="367"/>
    </location>
</feature>
<dbReference type="Gene3D" id="3.30.565.10">
    <property type="entry name" value="Histidine kinase-like ATPase, C-terminal domain"/>
    <property type="match status" value="1"/>
</dbReference>
<dbReference type="GO" id="GO:0006355">
    <property type="term" value="P:regulation of DNA-templated transcription"/>
    <property type="evidence" value="ECO:0007669"/>
    <property type="project" value="InterPro"/>
</dbReference>
<keyword evidence="4" id="KW-0808">Transferase</keyword>
<evidence type="ECO:0000256" key="8">
    <source>
        <dbReference type="ARBA" id="ARBA00022840"/>
    </source>
</evidence>
<dbReference type="Pfam" id="PF00512">
    <property type="entry name" value="HisKA"/>
    <property type="match status" value="1"/>
</dbReference>
<evidence type="ECO:0000313" key="16">
    <source>
        <dbReference type="EMBL" id="OIN14320.1"/>
    </source>
</evidence>
<dbReference type="InterPro" id="IPR005467">
    <property type="entry name" value="His_kinase_dom"/>
</dbReference>
<comment type="catalytic activity">
    <reaction evidence="1">
        <text>ATP + protein L-histidine = ADP + protein N-phospho-L-histidine.</text>
        <dbReference type="EC" id="2.7.13.3"/>
    </reaction>
</comment>
<dbReference type="EC" id="2.7.13.3" evidence="2"/>
<gene>
    <name evidence="16" type="ORF">BFR47_08525</name>
</gene>
<comment type="function">
    <text evidence="11">Member of the two-component regulatory system NtrB/NtrC, which controls expression of the nitrogen-regulated (ntr) genes in response to nitrogen limitation. Under conditions of nitrogen limitation, NtrB autophosphorylates and transfers the phosphoryl group to NtrC. In the presence of nitrogen, acts as a phosphatase that dephosphorylates and inactivates NtrC.</text>
</comment>
<name>A0A1J4QL09_9GAMM</name>
<keyword evidence="8" id="KW-0067">ATP-binding</keyword>
<accession>A0A1J4QL09</accession>
<evidence type="ECO:0000256" key="1">
    <source>
        <dbReference type="ARBA" id="ARBA00000085"/>
    </source>
</evidence>
<evidence type="ECO:0000256" key="11">
    <source>
        <dbReference type="ARBA" id="ARBA00037696"/>
    </source>
</evidence>
<evidence type="ECO:0000256" key="4">
    <source>
        <dbReference type="ARBA" id="ARBA00022679"/>
    </source>
</evidence>
<keyword evidence="17" id="KW-1185">Reference proteome</keyword>
<dbReference type="InterPro" id="IPR003594">
    <property type="entry name" value="HATPase_dom"/>
</dbReference>
<dbReference type="InterPro" id="IPR004358">
    <property type="entry name" value="Sig_transdc_His_kin-like_C"/>
</dbReference>
<evidence type="ECO:0000313" key="17">
    <source>
        <dbReference type="Proteomes" id="UP000243073"/>
    </source>
</evidence>
<dbReference type="SMART" id="SM00387">
    <property type="entry name" value="HATPase_c"/>
    <property type="match status" value="1"/>
</dbReference>
<dbReference type="AlphaFoldDB" id="A0A1J4QL09"/>
<keyword evidence="7" id="KW-0378">Hydrolase</keyword>
<keyword evidence="9" id="KW-0902">Two-component regulatory system</keyword>
<dbReference type="InterPro" id="IPR003661">
    <property type="entry name" value="HisK_dim/P_dom"/>
</dbReference>
<dbReference type="InterPro" id="IPR035965">
    <property type="entry name" value="PAS-like_dom_sf"/>
</dbReference>
<evidence type="ECO:0000256" key="3">
    <source>
        <dbReference type="ARBA" id="ARBA00022553"/>
    </source>
</evidence>
<keyword evidence="3" id="KW-0597">Phosphoprotein</keyword>
<dbReference type="Pfam" id="PF00989">
    <property type="entry name" value="PAS"/>
    <property type="match status" value="1"/>
</dbReference>
<dbReference type="GO" id="GO:0000155">
    <property type="term" value="F:phosphorelay sensor kinase activity"/>
    <property type="evidence" value="ECO:0007669"/>
    <property type="project" value="InterPro"/>
</dbReference>
<dbReference type="SUPFAM" id="SSF55785">
    <property type="entry name" value="PYP-like sensor domain (PAS domain)"/>
    <property type="match status" value="1"/>
</dbReference>
<dbReference type="PANTHER" id="PTHR43065">
    <property type="entry name" value="SENSOR HISTIDINE KINASE"/>
    <property type="match status" value="1"/>
</dbReference>
<sequence>MVVQMQTRGKKVSGSQPGAQTIIDNLLTAVLVVDAEMQVHFANTAAEQLLPLSKRRLQAMPLNLLEEDISLDIQRIKHCINTEQGFTDSEVQLMIDGDPRWVEVSVTPLPQPLPAREPARSQALIELRLIDQQKKISQELQQRAQQQAARELVRGLAHEIKNPLGGLRGAAQLLERELPREELKEFTQLIIAQADRLRNLVDRLLGPQRPGQRQVTNLHSVLEQVRRLVAMEIPSGITLSRDYDPSIPDFEMDPEQLQQALLNIVRNAAEVLGDRGHIQIRTRTAFQVMLQGRRYRLAAEIRIIDDGPGIPEPLRDTLFYPMVTGREGGTGLGLSIAQDLIHQHQGRIETQSRPGRTEFIIYLPLRR</sequence>
<dbReference type="InterPro" id="IPR036890">
    <property type="entry name" value="HATPase_C_sf"/>
</dbReference>
<dbReference type="InterPro" id="IPR000014">
    <property type="entry name" value="PAS"/>
</dbReference>
<dbReference type="SUPFAM" id="SSF47384">
    <property type="entry name" value="Homodimeric domain of signal transducing histidine kinase"/>
    <property type="match status" value="1"/>
</dbReference>
<reference evidence="16 17" key="1">
    <citation type="submission" date="2016-07" db="EMBL/GenBank/DDBJ databases">
        <title>Draft Genome Sequence of Oceanisphaera psychrotolerans, isolated from coastal sediment samples.</title>
        <authorList>
            <person name="Zhuo S."/>
            <person name="Ruan Z."/>
        </authorList>
    </citation>
    <scope>NUCLEOTIDE SEQUENCE [LARGE SCALE GENOMIC DNA]</scope>
    <source>
        <strain evidence="16 17">LAM-WHM-ZC</strain>
    </source>
</reference>
<dbReference type="Gene3D" id="3.30.450.20">
    <property type="entry name" value="PAS domain"/>
    <property type="match status" value="1"/>
</dbReference>
<dbReference type="CDD" id="cd00082">
    <property type="entry name" value="HisKA"/>
    <property type="match status" value="1"/>
</dbReference>
<dbReference type="NCBIfam" id="NF008293">
    <property type="entry name" value="PRK11073.1"/>
    <property type="match status" value="1"/>
</dbReference>
<evidence type="ECO:0000256" key="2">
    <source>
        <dbReference type="ARBA" id="ARBA00012438"/>
    </source>
</evidence>